<dbReference type="PANTHER" id="PTHR43831:SF1">
    <property type="entry name" value="ISOBUTYRYL-COA DEHYDROGENASE, MITOCHONDRIAL"/>
    <property type="match status" value="1"/>
</dbReference>
<dbReference type="CDD" id="cd00567">
    <property type="entry name" value="ACAD"/>
    <property type="match status" value="1"/>
</dbReference>
<evidence type="ECO:0000313" key="7">
    <source>
        <dbReference type="Proteomes" id="UP001144805"/>
    </source>
</evidence>
<evidence type="ECO:0000256" key="1">
    <source>
        <dbReference type="ARBA" id="ARBA00022630"/>
    </source>
</evidence>
<dbReference type="Gene3D" id="2.40.110.10">
    <property type="entry name" value="Butyryl-CoA Dehydrogenase, subunit A, domain 2"/>
    <property type="match status" value="1"/>
</dbReference>
<dbReference type="InterPro" id="IPR006091">
    <property type="entry name" value="Acyl-CoA_Oxase/DH_mid-dom"/>
</dbReference>
<protein>
    <submittedName>
        <fullName evidence="6">Acyl-CoA/acyl-ACP dehydrogenase</fullName>
    </submittedName>
</protein>
<dbReference type="GO" id="GO:0050660">
    <property type="term" value="F:flavin adenine dinucleotide binding"/>
    <property type="evidence" value="ECO:0007669"/>
    <property type="project" value="InterPro"/>
</dbReference>
<dbReference type="InterPro" id="IPR052547">
    <property type="entry name" value="Mito_Isobutyryl-CoADH"/>
</dbReference>
<keyword evidence="7" id="KW-1185">Reference proteome</keyword>
<proteinExistence type="predicted"/>
<dbReference type="EMBL" id="JAPKNK010000014">
    <property type="protein sequence ID" value="MCX5572126.1"/>
    <property type="molecule type" value="Genomic_DNA"/>
</dbReference>
<comment type="caution">
    <text evidence="6">The sequence shown here is derived from an EMBL/GenBank/DDBJ whole genome shotgun (WGS) entry which is preliminary data.</text>
</comment>
<dbReference type="InterPro" id="IPR037069">
    <property type="entry name" value="AcylCoA_DH/ox_N_sf"/>
</dbReference>
<dbReference type="PIRSF" id="PIRSF016578">
    <property type="entry name" value="HsaA"/>
    <property type="match status" value="1"/>
</dbReference>
<evidence type="ECO:0000259" key="4">
    <source>
        <dbReference type="Pfam" id="PF02771"/>
    </source>
</evidence>
<dbReference type="InterPro" id="IPR013786">
    <property type="entry name" value="AcylCoA_DH/ox_N"/>
</dbReference>
<keyword evidence="2" id="KW-0560">Oxidoreductase</keyword>
<dbReference type="Proteomes" id="UP001144805">
    <property type="component" value="Unassembled WGS sequence"/>
</dbReference>
<dbReference type="AlphaFoldDB" id="A0A9X3E5C2"/>
<dbReference type="InterPro" id="IPR013107">
    <property type="entry name" value="Acyl-CoA_DH_C"/>
</dbReference>
<evidence type="ECO:0000259" key="5">
    <source>
        <dbReference type="Pfam" id="PF08028"/>
    </source>
</evidence>
<dbReference type="Gene3D" id="1.20.140.10">
    <property type="entry name" value="Butyryl-CoA Dehydrogenase, subunit A, domain 3"/>
    <property type="match status" value="1"/>
</dbReference>
<sequence>MALGAAARDAGLVPRFDSADWPPGFEPAFERLLSELADGAAQHDRDGTFPVEAFPKLVALGVPRLTAPHSHGGWNLDLTRARRVVERLGAADPSVALVTVWQLLFLAELAREDHGWPEAARRAVLESVRDQGAWINAVNVEPELGTPARGGLPATRAVRSGPGSWRLNGRKIYATGIPVLRWILLSVTLDDDKGQRSGIVLVDARQPGVRVEETWDHIGLRASGSHDVHFEDVEIPADFVVSDGPSSRPLYDARRQGWACVLVASLYNGIARAARDWLLNYLNHRTPSGLGAPLATLPRFQTAVGQIELQRETSDRLLDDIAAAIDTGTEAEQRKAQAFAPLLKHLVTSNAIAITNAALELTGNPGHSRHNPLERHHRDALTGRIHTPQADFALLNAGRAALVAAAPPASPSNA</sequence>
<dbReference type="GO" id="GO:0016627">
    <property type="term" value="F:oxidoreductase activity, acting on the CH-CH group of donors"/>
    <property type="evidence" value="ECO:0007669"/>
    <property type="project" value="InterPro"/>
</dbReference>
<gene>
    <name evidence="6" type="ORF">OSH07_23190</name>
</gene>
<evidence type="ECO:0000313" key="6">
    <source>
        <dbReference type="EMBL" id="MCX5572126.1"/>
    </source>
</evidence>
<feature type="domain" description="Acyl-CoA oxidase/dehydrogenase middle" evidence="3">
    <location>
        <begin position="141"/>
        <end position="233"/>
    </location>
</feature>
<name>A0A9X3E5C2_9HYPH</name>
<evidence type="ECO:0000259" key="3">
    <source>
        <dbReference type="Pfam" id="PF02770"/>
    </source>
</evidence>
<dbReference type="Pfam" id="PF02770">
    <property type="entry name" value="Acyl-CoA_dh_M"/>
    <property type="match status" value="1"/>
</dbReference>
<dbReference type="InterPro" id="IPR046373">
    <property type="entry name" value="Acyl-CoA_Oxase/DH_mid-dom_sf"/>
</dbReference>
<dbReference type="Pfam" id="PF02771">
    <property type="entry name" value="Acyl-CoA_dh_N"/>
    <property type="match status" value="1"/>
</dbReference>
<dbReference type="InterPro" id="IPR009100">
    <property type="entry name" value="AcylCoA_DH/oxidase_NM_dom_sf"/>
</dbReference>
<feature type="domain" description="Acyl-CoA dehydrogenase C-terminal" evidence="5">
    <location>
        <begin position="265"/>
        <end position="387"/>
    </location>
</feature>
<organism evidence="6 7">
    <name type="scientific">Kaistia nematophila</name>
    <dbReference type="NCBI Taxonomy" id="2994654"/>
    <lineage>
        <taxon>Bacteria</taxon>
        <taxon>Pseudomonadati</taxon>
        <taxon>Pseudomonadota</taxon>
        <taxon>Alphaproteobacteria</taxon>
        <taxon>Hyphomicrobiales</taxon>
        <taxon>Kaistiaceae</taxon>
        <taxon>Kaistia</taxon>
    </lineage>
</organism>
<keyword evidence="1" id="KW-0285">Flavoprotein</keyword>
<dbReference type="SUPFAM" id="SSF47203">
    <property type="entry name" value="Acyl-CoA dehydrogenase C-terminal domain-like"/>
    <property type="match status" value="1"/>
</dbReference>
<dbReference type="SUPFAM" id="SSF56645">
    <property type="entry name" value="Acyl-CoA dehydrogenase NM domain-like"/>
    <property type="match status" value="1"/>
</dbReference>
<accession>A0A9X3E5C2</accession>
<dbReference type="RefSeq" id="WP_266341087.1">
    <property type="nucleotide sequence ID" value="NZ_JAPKNK010000014.1"/>
</dbReference>
<evidence type="ECO:0000256" key="2">
    <source>
        <dbReference type="ARBA" id="ARBA00023002"/>
    </source>
</evidence>
<dbReference type="Gene3D" id="1.10.540.10">
    <property type="entry name" value="Acyl-CoA dehydrogenase/oxidase, N-terminal domain"/>
    <property type="match status" value="1"/>
</dbReference>
<dbReference type="Pfam" id="PF08028">
    <property type="entry name" value="Acyl-CoA_dh_2"/>
    <property type="match status" value="1"/>
</dbReference>
<feature type="domain" description="Acyl-CoA dehydrogenase/oxidase N-terminal" evidence="4">
    <location>
        <begin position="34"/>
        <end position="101"/>
    </location>
</feature>
<dbReference type="PANTHER" id="PTHR43831">
    <property type="entry name" value="ISOBUTYRYL-COA DEHYDROGENASE"/>
    <property type="match status" value="1"/>
</dbReference>
<reference evidence="6" key="1">
    <citation type="submission" date="2022-11" db="EMBL/GenBank/DDBJ databases">
        <title>Biodiversity and phylogenetic relationships of bacteria.</title>
        <authorList>
            <person name="Machado R.A.R."/>
            <person name="Bhat A."/>
            <person name="Loulou A."/>
            <person name="Kallel S."/>
        </authorList>
    </citation>
    <scope>NUCLEOTIDE SEQUENCE</scope>
    <source>
        <strain evidence="6">K-TC2</strain>
    </source>
</reference>
<dbReference type="InterPro" id="IPR036250">
    <property type="entry name" value="AcylCo_DH-like_C"/>
</dbReference>